<comment type="caution">
    <text evidence="3">The sequence shown here is derived from an EMBL/GenBank/DDBJ whole genome shotgun (WGS) entry which is preliminary data.</text>
</comment>
<dbReference type="GO" id="GO:0004803">
    <property type="term" value="F:transposase activity"/>
    <property type="evidence" value="ECO:0007669"/>
    <property type="project" value="InterPro"/>
</dbReference>
<dbReference type="Pfam" id="PF02371">
    <property type="entry name" value="Transposase_20"/>
    <property type="match status" value="1"/>
</dbReference>
<dbReference type="GO" id="GO:0003677">
    <property type="term" value="F:DNA binding"/>
    <property type="evidence" value="ECO:0007669"/>
    <property type="project" value="InterPro"/>
</dbReference>
<dbReference type="InterPro" id="IPR047650">
    <property type="entry name" value="Transpos_IS110"/>
</dbReference>
<dbReference type="Proteomes" id="UP000294927">
    <property type="component" value="Unassembled WGS sequence"/>
</dbReference>
<feature type="domain" description="Transposase IS110-like N-terminal" evidence="1">
    <location>
        <begin position="23"/>
        <end position="176"/>
    </location>
</feature>
<evidence type="ECO:0000313" key="4">
    <source>
        <dbReference type="Proteomes" id="UP000294927"/>
    </source>
</evidence>
<dbReference type="GO" id="GO:0006313">
    <property type="term" value="P:DNA transposition"/>
    <property type="evidence" value="ECO:0007669"/>
    <property type="project" value="InterPro"/>
</dbReference>
<dbReference type="AlphaFoldDB" id="A0A4V3FQ04"/>
<evidence type="ECO:0000313" key="3">
    <source>
        <dbReference type="EMBL" id="TDV33975.1"/>
    </source>
</evidence>
<sequence>MQRLGLRLFHSHAGRELRHLLGVGIDWAESFHDVALGRPGDGIVDQFRIDHTVAGVERLITRCLELEPDPADVRVVLETRHGVLVEALADAGFTVLPVNPDLVARRRGPARKKDDAEDARICCLMALDQFLELRKLIPHGDLAGELRSIARDDERAARDQRRLLNRLRADLLATFPAAVAIAGDNSGDLGSPVMLKLLANWPTHAQLADIDADTIEAFARTAKHGWPDRFAARVTDALAAEHLPVRDYLIRAKATTIALTATQLLALRDARKAWERRMAALLLGDTRYGRAKQPRNPDPGKAVPGGEIYLSFPGLGDILAARIAGEIGDHIEQFDHPNGLQCYSGTAPVTRRSGRSELVIARRLAHNRYLGTAVHQWAFCSLNSSAWAREFYDTKIKAGKAHHSALRALANRWLEILWHCLTKGVRYDENIHIRNRSKALQPPTAA</sequence>
<gene>
    <name evidence="3" type="ORF">CLV71_1471</name>
</gene>
<dbReference type="EMBL" id="SOCP01000047">
    <property type="protein sequence ID" value="TDV33975.1"/>
    <property type="molecule type" value="Genomic_DNA"/>
</dbReference>
<feature type="domain" description="Transposase IS116/IS110/IS902 C-terminal" evidence="2">
    <location>
        <begin position="310"/>
        <end position="392"/>
    </location>
</feature>
<reference evidence="3 4" key="1">
    <citation type="submission" date="2019-03" db="EMBL/GenBank/DDBJ databases">
        <title>Genomic Encyclopedia of Archaeal and Bacterial Type Strains, Phase II (KMG-II): from individual species to whole genera.</title>
        <authorList>
            <person name="Goeker M."/>
        </authorList>
    </citation>
    <scope>NUCLEOTIDE SEQUENCE [LARGE SCALE GENOMIC DNA]</scope>
    <source>
        <strain evidence="3 4">DSM 45499</strain>
    </source>
</reference>
<name>A0A4V3FQ04_9PSEU</name>
<protein>
    <submittedName>
        <fullName evidence="3">Transposase IS116/IS110/IS902 family protein</fullName>
    </submittedName>
</protein>
<evidence type="ECO:0000259" key="2">
    <source>
        <dbReference type="Pfam" id="PF02371"/>
    </source>
</evidence>
<evidence type="ECO:0000259" key="1">
    <source>
        <dbReference type="Pfam" id="PF01548"/>
    </source>
</evidence>
<organism evidence="3 4">
    <name type="scientific">Actinophytocola oryzae</name>
    <dbReference type="NCBI Taxonomy" id="502181"/>
    <lineage>
        <taxon>Bacteria</taxon>
        <taxon>Bacillati</taxon>
        <taxon>Actinomycetota</taxon>
        <taxon>Actinomycetes</taxon>
        <taxon>Pseudonocardiales</taxon>
        <taxon>Pseudonocardiaceae</taxon>
    </lineage>
</organism>
<dbReference type="InterPro" id="IPR002525">
    <property type="entry name" value="Transp_IS110-like_N"/>
</dbReference>
<dbReference type="InterPro" id="IPR003346">
    <property type="entry name" value="Transposase_20"/>
</dbReference>
<dbReference type="Pfam" id="PF01548">
    <property type="entry name" value="DEDD_Tnp_IS110"/>
    <property type="match status" value="1"/>
</dbReference>
<proteinExistence type="predicted"/>
<dbReference type="PANTHER" id="PTHR33055">
    <property type="entry name" value="TRANSPOSASE FOR INSERTION SEQUENCE ELEMENT IS1111A"/>
    <property type="match status" value="1"/>
</dbReference>
<dbReference type="PANTHER" id="PTHR33055:SF3">
    <property type="entry name" value="PUTATIVE TRANSPOSASE FOR IS117-RELATED"/>
    <property type="match status" value="1"/>
</dbReference>
<keyword evidence="4" id="KW-1185">Reference proteome</keyword>
<accession>A0A4V3FQ04</accession>